<evidence type="ECO:0000256" key="5">
    <source>
        <dbReference type="ARBA" id="ARBA00022723"/>
    </source>
</evidence>
<dbReference type="Proteomes" id="UP000642571">
    <property type="component" value="Unassembled WGS sequence"/>
</dbReference>
<dbReference type="PROSITE" id="PS00595">
    <property type="entry name" value="AA_TRANSFER_CLASS_5"/>
    <property type="match status" value="1"/>
</dbReference>
<dbReference type="PANTHER" id="PTHR11601:SF34">
    <property type="entry name" value="CYSTEINE DESULFURASE"/>
    <property type="match status" value="1"/>
</dbReference>
<keyword evidence="4" id="KW-0808">Transferase</keyword>
<dbReference type="Gene3D" id="1.10.260.50">
    <property type="match status" value="1"/>
</dbReference>
<dbReference type="InterPro" id="IPR015424">
    <property type="entry name" value="PyrdxlP-dep_Trfase"/>
</dbReference>
<dbReference type="InterPro" id="IPR015422">
    <property type="entry name" value="PyrdxlP-dep_Trfase_small"/>
</dbReference>
<evidence type="ECO:0000313" key="13">
    <source>
        <dbReference type="Proteomes" id="UP000642571"/>
    </source>
</evidence>
<dbReference type="InterPro" id="IPR015421">
    <property type="entry name" value="PyrdxlP-dep_Trfase_major"/>
</dbReference>
<evidence type="ECO:0000256" key="8">
    <source>
        <dbReference type="ARBA" id="ARBA00023014"/>
    </source>
</evidence>
<keyword evidence="5" id="KW-0479">Metal-binding</keyword>
<keyword evidence="8" id="KW-0411">Iron-sulfur</keyword>
<dbReference type="InterPro" id="IPR000192">
    <property type="entry name" value="Aminotrans_V_dom"/>
</dbReference>
<keyword evidence="7" id="KW-0408">Iron</keyword>
<reference evidence="13" key="1">
    <citation type="journal article" date="2019" name="Int. J. Syst. Evol. Microbiol.">
        <title>The Global Catalogue of Microorganisms (GCM) 10K type strain sequencing project: providing services to taxonomists for standard genome sequencing and annotation.</title>
        <authorList>
            <consortium name="The Broad Institute Genomics Platform"/>
            <consortium name="The Broad Institute Genome Sequencing Center for Infectious Disease"/>
            <person name="Wu L."/>
            <person name="Ma J."/>
        </authorList>
    </citation>
    <scope>NUCLEOTIDE SEQUENCE [LARGE SCALE GENOMIC DNA]</scope>
    <source>
        <strain evidence="13">CGMCC 1.15353</strain>
    </source>
</reference>
<dbReference type="RefSeq" id="WP_188651364.1">
    <property type="nucleotide sequence ID" value="NZ_BMIN01000003.1"/>
</dbReference>
<evidence type="ECO:0000256" key="9">
    <source>
        <dbReference type="ARBA" id="ARBA00050776"/>
    </source>
</evidence>
<evidence type="ECO:0000259" key="11">
    <source>
        <dbReference type="Pfam" id="PF00266"/>
    </source>
</evidence>
<dbReference type="InterPro" id="IPR016454">
    <property type="entry name" value="Cysteine_dSase"/>
</dbReference>
<comment type="cofactor">
    <cofactor evidence="1 10">
        <name>pyridoxal 5'-phosphate</name>
        <dbReference type="ChEBI" id="CHEBI:597326"/>
    </cofactor>
</comment>
<evidence type="ECO:0000256" key="1">
    <source>
        <dbReference type="ARBA" id="ARBA00001933"/>
    </source>
</evidence>
<comment type="catalytic activity">
    <reaction evidence="9">
        <text>(sulfur carrier)-H + L-cysteine = (sulfur carrier)-SH + L-alanine</text>
        <dbReference type="Rhea" id="RHEA:43892"/>
        <dbReference type="Rhea" id="RHEA-COMP:14737"/>
        <dbReference type="Rhea" id="RHEA-COMP:14739"/>
        <dbReference type="ChEBI" id="CHEBI:29917"/>
        <dbReference type="ChEBI" id="CHEBI:35235"/>
        <dbReference type="ChEBI" id="CHEBI:57972"/>
        <dbReference type="ChEBI" id="CHEBI:64428"/>
        <dbReference type="EC" id="2.8.1.7"/>
    </reaction>
</comment>
<proteinExistence type="inferred from homology"/>
<keyword evidence="13" id="KW-1185">Reference proteome</keyword>
<dbReference type="InterPro" id="IPR020578">
    <property type="entry name" value="Aminotrans_V_PyrdxlP_BS"/>
</dbReference>
<comment type="caution">
    <text evidence="12">The sequence shown here is derived from an EMBL/GenBank/DDBJ whole genome shotgun (WGS) entry which is preliminary data.</text>
</comment>
<accession>A0ABQ1PUE7</accession>
<dbReference type="Pfam" id="PF00266">
    <property type="entry name" value="Aminotran_5"/>
    <property type="match status" value="1"/>
</dbReference>
<dbReference type="PANTHER" id="PTHR11601">
    <property type="entry name" value="CYSTEINE DESULFURYLASE FAMILY MEMBER"/>
    <property type="match status" value="1"/>
</dbReference>
<evidence type="ECO:0000313" key="12">
    <source>
        <dbReference type="EMBL" id="GGD03988.1"/>
    </source>
</evidence>
<dbReference type="NCBIfam" id="NF002806">
    <property type="entry name" value="PRK02948.1"/>
    <property type="match status" value="1"/>
</dbReference>
<evidence type="ECO:0000256" key="4">
    <source>
        <dbReference type="ARBA" id="ARBA00022679"/>
    </source>
</evidence>
<evidence type="ECO:0000256" key="3">
    <source>
        <dbReference type="ARBA" id="ARBA00012239"/>
    </source>
</evidence>
<evidence type="ECO:0000256" key="2">
    <source>
        <dbReference type="ARBA" id="ARBA00006490"/>
    </source>
</evidence>
<gene>
    <name evidence="12" type="ORF">GCM10011389_09370</name>
</gene>
<protein>
    <recommendedName>
        <fullName evidence="3">cysteine desulfurase</fullName>
        <ecNumber evidence="3">2.8.1.7</ecNumber>
    </recommendedName>
</protein>
<name>A0ABQ1PUE7_9BACI</name>
<dbReference type="EMBL" id="BMIN01000003">
    <property type="protein sequence ID" value="GGD03988.1"/>
    <property type="molecule type" value="Genomic_DNA"/>
</dbReference>
<evidence type="ECO:0000256" key="10">
    <source>
        <dbReference type="RuleBase" id="RU004504"/>
    </source>
</evidence>
<dbReference type="SUPFAM" id="SSF53383">
    <property type="entry name" value="PLP-dependent transferases"/>
    <property type="match status" value="1"/>
</dbReference>
<sequence length="381" mass="41674">MNTIYFDHAATTPMRKEVIEAMVPVMEETFGNPSSVHVYGRKARKILDDARRSVSSFLNANEKDIIFTSGGTEADNLALIGGAKANQHNGKHIITTSIEHHAILHAAEYLESEGFDVTYLPVTESGRISIDDFKRELREDTILVSVMYVNNETGVIQPVAEMGALLEDHQALFHTDAVQAFGTMPIDVSALNVDMLTFSGHKINGPKGVGCLYAKEGILLEARQHGGEQERKRRPGTENTAAVAGLAKAVELVEEEQRARLTQYKLYKKIFMDTLKEQDVSFEVNGDRINLPTIVNVSFPGANVETLLTNFDLSGIAASSGSACTAGSIEPSHVLSAMFGEGNERTRNSIRFSFGLQNTEDNVREGAEKVASIVKRVTKTT</sequence>
<evidence type="ECO:0000256" key="7">
    <source>
        <dbReference type="ARBA" id="ARBA00023004"/>
    </source>
</evidence>
<dbReference type="Gene3D" id="3.90.1150.10">
    <property type="entry name" value="Aspartate Aminotransferase, domain 1"/>
    <property type="match status" value="1"/>
</dbReference>
<keyword evidence="6" id="KW-0663">Pyridoxal phosphate</keyword>
<dbReference type="Gene3D" id="3.40.640.10">
    <property type="entry name" value="Type I PLP-dependent aspartate aminotransferase-like (Major domain)"/>
    <property type="match status" value="1"/>
</dbReference>
<feature type="domain" description="Aminotransferase class V" evidence="11">
    <location>
        <begin position="4"/>
        <end position="364"/>
    </location>
</feature>
<evidence type="ECO:0000256" key="6">
    <source>
        <dbReference type="ARBA" id="ARBA00022898"/>
    </source>
</evidence>
<dbReference type="EC" id="2.8.1.7" evidence="3"/>
<comment type="similarity">
    <text evidence="2">Belongs to the class-V pyridoxal-phosphate-dependent aminotransferase family. NifS/IscS subfamily.</text>
</comment>
<organism evidence="12 13">
    <name type="scientific">Pontibacillus salipaludis</name>
    <dbReference type="NCBI Taxonomy" id="1697394"/>
    <lineage>
        <taxon>Bacteria</taxon>
        <taxon>Bacillati</taxon>
        <taxon>Bacillota</taxon>
        <taxon>Bacilli</taxon>
        <taxon>Bacillales</taxon>
        <taxon>Bacillaceae</taxon>
        <taxon>Pontibacillus</taxon>
    </lineage>
</organism>
<dbReference type="PIRSF" id="PIRSF005572">
    <property type="entry name" value="NifS"/>
    <property type="match status" value="1"/>
</dbReference>